<evidence type="ECO:0000313" key="2">
    <source>
        <dbReference type="EMBL" id="KAF8689653.1"/>
    </source>
</evidence>
<accession>A0A835EFE1</accession>
<evidence type="ECO:0000313" key="3">
    <source>
        <dbReference type="Proteomes" id="UP000636709"/>
    </source>
</evidence>
<organism evidence="2 3">
    <name type="scientific">Digitaria exilis</name>
    <dbReference type="NCBI Taxonomy" id="1010633"/>
    <lineage>
        <taxon>Eukaryota</taxon>
        <taxon>Viridiplantae</taxon>
        <taxon>Streptophyta</taxon>
        <taxon>Embryophyta</taxon>
        <taxon>Tracheophyta</taxon>
        <taxon>Spermatophyta</taxon>
        <taxon>Magnoliopsida</taxon>
        <taxon>Liliopsida</taxon>
        <taxon>Poales</taxon>
        <taxon>Poaceae</taxon>
        <taxon>PACMAD clade</taxon>
        <taxon>Panicoideae</taxon>
        <taxon>Panicodae</taxon>
        <taxon>Paniceae</taxon>
        <taxon>Anthephorinae</taxon>
        <taxon>Digitaria</taxon>
    </lineage>
</organism>
<evidence type="ECO:0000256" key="1">
    <source>
        <dbReference type="SAM" id="MobiDB-lite"/>
    </source>
</evidence>
<feature type="region of interest" description="Disordered" evidence="1">
    <location>
        <begin position="163"/>
        <end position="187"/>
    </location>
</feature>
<comment type="caution">
    <text evidence="2">The sequence shown here is derived from an EMBL/GenBank/DDBJ whole genome shotgun (WGS) entry which is preliminary data.</text>
</comment>
<feature type="compositionally biased region" description="Pro residues" evidence="1">
    <location>
        <begin position="173"/>
        <end position="187"/>
    </location>
</feature>
<dbReference type="Proteomes" id="UP000636709">
    <property type="component" value="Unassembled WGS sequence"/>
</dbReference>
<keyword evidence="3" id="KW-1185">Reference proteome</keyword>
<sequence length="289" mass="31988">MAPNLLRLVPHDTGSSAPLPGYSAHRWTMDITGTLNEPAIQELEFVWDRVQLIQIQDAELVWEPLHQGASALHGANLISKTWAPLRVKMFLWLAFLRGADTDFRHTHPACCLRSQIPHTKRKGFDSLFALIAWQLWKERNARLFRGSESTLMELMLPNQGGALLPRASGRNAPTPPPPRPASPPNPPVTLTLTASLAPARSRSLAVLIPYPLSSACLAAASFSLAHLARAPRTRLLVREPRHCNYLLTLLETRQLYDEMLAEEGSANYNSTTCVTFVLGRVNVDGPEAN</sequence>
<name>A0A835EFE1_9POAL</name>
<dbReference type="AlphaFoldDB" id="A0A835EFE1"/>
<protein>
    <recommendedName>
        <fullName evidence="4">Reverse transcriptase zinc-binding domain-containing protein</fullName>
    </recommendedName>
</protein>
<gene>
    <name evidence="2" type="ORF">HU200_041714</name>
</gene>
<dbReference type="OrthoDB" id="696190at2759"/>
<evidence type="ECO:0008006" key="4">
    <source>
        <dbReference type="Google" id="ProtNLM"/>
    </source>
</evidence>
<reference evidence="2" key="1">
    <citation type="submission" date="2020-07" db="EMBL/GenBank/DDBJ databases">
        <title>Genome sequence and genetic diversity analysis of an under-domesticated orphan crop, white fonio (Digitaria exilis).</title>
        <authorList>
            <person name="Bennetzen J.L."/>
            <person name="Chen S."/>
            <person name="Ma X."/>
            <person name="Wang X."/>
            <person name="Yssel A.E.J."/>
            <person name="Chaluvadi S.R."/>
            <person name="Johnson M."/>
            <person name="Gangashetty P."/>
            <person name="Hamidou F."/>
            <person name="Sanogo M.D."/>
            <person name="Zwaenepoel A."/>
            <person name="Wallace J."/>
            <person name="Van De Peer Y."/>
            <person name="Van Deynze A."/>
        </authorList>
    </citation>
    <scope>NUCLEOTIDE SEQUENCE</scope>
    <source>
        <tissue evidence="2">Leaves</tissue>
    </source>
</reference>
<dbReference type="EMBL" id="JACEFO010002007">
    <property type="protein sequence ID" value="KAF8689653.1"/>
    <property type="molecule type" value="Genomic_DNA"/>
</dbReference>
<proteinExistence type="predicted"/>